<accession>A0AB39VMJ2</accession>
<proteinExistence type="predicted"/>
<gene>
    <name evidence="2" type="ORF">AB3G37_17875</name>
</gene>
<sequence>MNHTFIMILNHMLSYLNLHLMSRFGVAMGASTGAIYYVYTGKFQSKSRKITLFIISFMFGVISAEFAANFLSAITPSSVVAETSFGAMISAALCMKILKAIGNNINDFVSLFKKS</sequence>
<dbReference type="AlphaFoldDB" id="A0AB39VMJ2"/>
<reference evidence="2" key="1">
    <citation type="submission" date="2024-07" db="EMBL/GenBank/DDBJ databases">
        <authorList>
            <person name="Biller S.J."/>
        </authorList>
    </citation>
    <scope>NUCLEOTIDE SEQUENCE</scope>
    <source>
        <strain evidence="2">WC2420</strain>
    </source>
</reference>
<dbReference type="EMBL" id="CP165628">
    <property type="protein sequence ID" value="XDU71401.1"/>
    <property type="molecule type" value="Genomic_DNA"/>
</dbReference>
<evidence type="ECO:0000313" key="2">
    <source>
        <dbReference type="EMBL" id="XDU71401.1"/>
    </source>
</evidence>
<feature type="transmembrane region" description="Helical" evidence="1">
    <location>
        <begin position="20"/>
        <end position="39"/>
    </location>
</feature>
<keyword evidence="1" id="KW-0472">Membrane</keyword>
<protein>
    <submittedName>
        <fullName evidence="2">Holin</fullName>
    </submittedName>
</protein>
<evidence type="ECO:0000256" key="1">
    <source>
        <dbReference type="SAM" id="Phobius"/>
    </source>
</evidence>
<feature type="transmembrane region" description="Helical" evidence="1">
    <location>
        <begin position="79"/>
        <end position="98"/>
    </location>
</feature>
<organism evidence="2">
    <name type="scientific">Rouxiella sp. WC2420</name>
    <dbReference type="NCBI Taxonomy" id="3234145"/>
    <lineage>
        <taxon>Bacteria</taxon>
        <taxon>Pseudomonadati</taxon>
        <taxon>Pseudomonadota</taxon>
        <taxon>Gammaproteobacteria</taxon>
        <taxon>Enterobacterales</taxon>
        <taxon>Yersiniaceae</taxon>
        <taxon>Rouxiella</taxon>
    </lineage>
</organism>
<keyword evidence="1" id="KW-1133">Transmembrane helix</keyword>
<dbReference type="RefSeq" id="WP_369788660.1">
    <property type="nucleotide sequence ID" value="NZ_CP165628.1"/>
</dbReference>
<feature type="transmembrane region" description="Helical" evidence="1">
    <location>
        <begin position="51"/>
        <end position="73"/>
    </location>
</feature>
<name>A0AB39VMJ2_9GAMM</name>
<keyword evidence="1" id="KW-0812">Transmembrane</keyword>
<dbReference type="Pfam" id="PF16931">
    <property type="entry name" value="Phage_holin_8"/>
    <property type="match status" value="1"/>
</dbReference>
<dbReference type="InterPro" id="IPR032637">
    <property type="entry name" value="Phage_holin-like"/>
</dbReference>